<dbReference type="EMBL" id="JBHMFI010000023">
    <property type="protein sequence ID" value="MFB9075462.1"/>
    <property type="molecule type" value="Genomic_DNA"/>
</dbReference>
<name>A0ABV5G933_9MICC</name>
<organism evidence="1 2">
    <name type="scientific">Citricoccus parietis</name>
    <dbReference type="NCBI Taxonomy" id="592307"/>
    <lineage>
        <taxon>Bacteria</taxon>
        <taxon>Bacillati</taxon>
        <taxon>Actinomycetota</taxon>
        <taxon>Actinomycetes</taxon>
        <taxon>Micrococcales</taxon>
        <taxon>Micrococcaceae</taxon>
        <taxon>Citricoccus</taxon>
    </lineage>
</organism>
<dbReference type="Proteomes" id="UP001589575">
    <property type="component" value="Unassembled WGS sequence"/>
</dbReference>
<reference evidence="1 2" key="1">
    <citation type="submission" date="2024-09" db="EMBL/GenBank/DDBJ databases">
        <authorList>
            <person name="Sun Q."/>
            <person name="Mori K."/>
        </authorList>
    </citation>
    <scope>NUCLEOTIDE SEQUENCE [LARGE SCALE GENOMIC DNA]</scope>
    <source>
        <strain evidence="1 2">CCM 7609</strain>
    </source>
</reference>
<protein>
    <submittedName>
        <fullName evidence="1">Uncharacterized protein</fullName>
    </submittedName>
</protein>
<sequence>MPPAAEALPAVSGRASVAEEPVVYPVKRCLSAGRVPPVTFNQRRPVQGRG</sequence>
<evidence type="ECO:0000313" key="1">
    <source>
        <dbReference type="EMBL" id="MFB9075462.1"/>
    </source>
</evidence>
<comment type="caution">
    <text evidence="1">The sequence shown here is derived from an EMBL/GenBank/DDBJ whole genome shotgun (WGS) entry which is preliminary data.</text>
</comment>
<evidence type="ECO:0000313" key="2">
    <source>
        <dbReference type="Proteomes" id="UP001589575"/>
    </source>
</evidence>
<proteinExistence type="predicted"/>
<keyword evidence="2" id="KW-1185">Reference proteome</keyword>
<accession>A0ABV5G933</accession>
<gene>
    <name evidence="1" type="ORF">ACFFX0_31585</name>
</gene>